<evidence type="ECO:0000313" key="1">
    <source>
        <dbReference type="EMBL" id="RYC73463.1"/>
    </source>
</evidence>
<dbReference type="RefSeq" id="WP_129604862.1">
    <property type="nucleotide sequence ID" value="NZ_PRLL01000012.1"/>
</dbReference>
<name>A0ABY0FJT9_9BACT</name>
<evidence type="ECO:0000313" key="2">
    <source>
        <dbReference type="Proteomes" id="UP001191004"/>
    </source>
</evidence>
<protein>
    <submittedName>
        <fullName evidence="1">Uncharacterized protein</fullName>
    </submittedName>
</protein>
<sequence>MRKLIALFIIGIIGLIAFLSIKKALTGDGAISLVCKTANDTITVKFDPTSEKAISATHKDGTDFEMKDVDERIKKIGLLRYIDEFTRDFEEKKGGACFKK</sequence>
<reference evidence="1 2" key="1">
    <citation type="journal article" date="2018" name="bioRxiv">
        <title>Evidence of independent acquisition and adaption of ultra-small bacteria to human hosts across the highly diverse yet reduced genomes of the phylum Saccharibacteria.</title>
        <authorList>
            <person name="McLean J.S."/>
            <person name="Bor B."/>
            <person name="To T.T."/>
            <person name="Liu Q."/>
            <person name="Kearns K.A."/>
            <person name="Solden L.M."/>
            <person name="Wrighton K.C."/>
            <person name="He X."/>
            <person name="Shi W."/>
        </authorList>
    </citation>
    <scope>NUCLEOTIDE SEQUENCE [LARGE SCALE GENOMIC DNA]</scope>
    <source>
        <strain evidence="1 2">TM7_KMM_G3_1_HOT_351</strain>
    </source>
</reference>
<proteinExistence type="predicted"/>
<dbReference type="Proteomes" id="UP001191004">
    <property type="component" value="Unassembled WGS sequence"/>
</dbReference>
<reference evidence="1 2" key="2">
    <citation type="journal article" date="2020" name="Cell Rep.">
        <title>Acquisition and Adaptation of Ultra-small Parasitic Reduced Genome Bacteria to Mammalian Hosts.</title>
        <authorList>
            <person name="McLean J.S."/>
            <person name="Bor B."/>
            <person name="Kerns K.A."/>
            <person name="Liu Q."/>
            <person name="To T.T."/>
            <person name="Solden L."/>
            <person name="Hendrickson E.L."/>
            <person name="Wrighton K."/>
            <person name="Shi W."/>
            <person name="He X."/>
        </authorList>
    </citation>
    <scope>NUCLEOTIDE SEQUENCE [LARGE SCALE GENOMIC DNA]</scope>
    <source>
        <strain evidence="1 2">TM7_KMM_G3_1_HOT_351</strain>
    </source>
</reference>
<dbReference type="EMBL" id="PRLL01000012">
    <property type="protein sequence ID" value="RYC73463.1"/>
    <property type="molecule type" value="Genomic_DNA"/>
</dbReference>
<gene>
    <name evidence="1" type="ORF">G3KMM_00388</name>
</gene>
<keyword evidence="2" id="KW-1185">Reference proteome</keyword>
<accession>A0ABY0FJT9</accession>
<comment type="caution">
    <text evidence="1">The sequence shown here is derived from an EMBL/GenBank/DDBJ whole genome shotgun (WGS) entry which is preliminary data.</text>
</comment>
<organism evidence="1 2">
    <name type="scientific">Candidatus Nanosyncoccus nanoralicus</name>
    <dbReference type="NCBI Taxonomy" id="2171996"/>
    <lineage>
        <taxon>Bacteria</taxon>
        <taxon>Candidatus Saccharimonadota</taxon>
        <taxon>Candidatus Nanosyncoccalia</taxon>
        <taxon>Candidatus Nanosyncoccales</taxon>
        <taxon>Candidatus Nanosyncoccaceae</taxon>
        <taxon>Candidatus Nanosyncoccus</taxon>
    </lineage>
</organism>